<reference evidence="2" key="2">
    <citation type="journal article" date="2008" name="Nucleic Acids Res.">
        <title>The rice annotation project database (RAP-DB): 2008 update.</title>
        <authorList>
            <consortium name="The rice annotation project (RAP)"/>
        </authorList>
    </citation>
    <scope>GENOME REANNOTATION</scope>
    <source>
        <strain evidence="2">cv. Nipponbare</strain>
    </source>
</reference>
<gene>
    <name evidence="1" type="ordered locus">Os03g0859201</name>
</gene>
<proteinExistence type="predicted"/>
<name>C7IZL7_ORYSJ</name>
<dbReference type="KEGG" id="dosa:Os03g0859201"/>
<dbReference type="EMBL" id="AP008209">
    <property type="protein sequence ID" value="BAH92451.1"/>
    <property type="molecule type" value="Genomic_DNA"/>
</dbReference>
<dbReference type="Proteomes" id="UP000000763">
    <property type="component" value="Chromosome 3"/>
</dbReference>
<reference evidence="1 2" key="1">
    <citation type="journal article" date="2005" name="Nature">
        <title>The map-based sequence of the rice genome.</title>
        <authorList>
            <consortium name="International rice genome sequencing project (IRGSP)"/>
            <person name="Matsumoto T."/>
            <person name="Wu J."/>
            <person name="Kanamori H."/>
            <person name="Katayose Y."/>
            <person name="Fujisawa M."/>
            <person name="Namiki N."/>
            <person name="Mizuno H."/>
            <person name="Yamamoto K."/>
            <person name="Antonio B.A."/>
            <person name="Baba T."/>
            <person name="Sakata K."/>
            <person name="Nagamura Y."/>
            <person name="Aoki H."/>
            <person name="Arikawa K."/>
            <person name="Arita K."/>
            <person name="Bito T."/>
            <person name="Chiden Y."/>
            <person name="Fujitsuka N."/>
            <person name="Fukunaka R."/>
            <person name="Hamada M."/>
            <person name="Harada C."/>
            <person name="Hayashi A."/>
            <person name="Hijishita S."/>
            <person name="Honda M."/>
            <person name="Hosokawa S."/>
            <person name="Ichikawa Y."/>
            <person name="Idonuma A."/>
            <person name="Iijima M."/>
            <person name="Ikeda M."/>
            <person name="Ikeno M."/>
            <person name="Ito K."/>
            <person name="Ito S."/>
            <person name="Ito T."/>
            <person name="Ito Y."/>
            <person name="Ito Y."/>
            <person name="Iwabuchi A."/>
            <person name="Kamiya K."/>
            <person name="Karasawa W."/>
            <person name="Kurita K."/>
            <person name="Katagiri S."/>
            <person name="Kikuta A."/>
            <person name="Kobayashi H."/>
            <person name="Kobayashi N."/>
            <person name="Machita K."/>
            <person name="Maehara T."/>
            <person name="Masukawa M."/>
            <person name="Mizubayashi T."/>
            <person name="Mukai Y."/>
            <person name="Nagasaki H."/>
            <person name="Nagata Y."/>
            <person name="Naito S."/>
            <person name="Nakashima M."/>
            <person name="Nakama Y."/>
            <person name="Nakamichi Y."/>
            <person name="Nakamura M."/>
            <person name="Meguro A."/>
            <person name="Negishi M."/>
            <person name="Ohta I."/>
            <person name="Ohta T."/>
            <person name="Okamoto M."/>
            <person name="Ono N."/>
            <person name="Saji S."/>
            <person name="Sakaguchi M."/>
            <person name="Sakai K."/>
            <person name="Shibata M."/>
            <person name="Shimokawa T."/>
            <person name="Song J."/>
            <person name="Takazaki Y."/>
            <person name="Terasawa K."/>
            <person name="Tsugane M."/>
            <person name="Tsuji K."/>
            <person name="Ueda S."/>
            <person name="Waki K."/>
            <person name="Yamagata H."/>
            <person name="Yamamoto M."/>
            <person name="Yamamoto S."/>
            <person name="Yamane H."/>
            <person name="Yoshiki S."/>
            <person name="Yoshihara R."/>
            <person name="Yukawa K."/>
            <person name="Zhong H."/>
            <person name="Yano M."/>
            <person name="Yuan Q."/>
            <person name="Ouyang S."/>
            <person name="Liu J."/>
            <person name="Jones K.M."/>
            <person name="Gansberger K."/>
            <person name="Moffat K."/>
            <person name="Hill J."/>
            <person name="Bera J."/>
            <person name="Fadrosh D."/>
            <person name="Jin S."/>
            <person name="Johri S."/>
            <person name="Kim M."/>
            <person name="Overton L."/>
            <person name="Reardon M."/>
            <person name="Tsitrin T."/>
            <person name="Vuong H."/>
            <person name="Weaver B."/>
            <person name="Ciecko A."/>
            <person name="Tallon L."/>
            <person name="Jackson J."/>
            <person name="Pai G."/>
            <person name="Aken S.V."/>
            <person name="Utterback T."/>
            <person name="Reidmuller S."/>
            <person name="Feldblyum T."/>
            <person name="Hsiao J."/>
            <person name="Zismann V."/>
            <person name="Iobst S."/>
            <person name="de Vazeille A.R."/>
            <person name="Buell C.R."/>
            <person name="Ying K."/>
            <person name="Li Y."/>
            <person name="Lu T."/>
            <person name="Huang Y."/>
            <person name="Zhao Q."/>
            <person name="Feng Q."/>
            <person name="Zhang L."/>
            <person name="Zhu J."/>
            <person name="Weng Q."/>
            <person name="Mu J."/>
            <person name="Lu Y."/>
            <person name="Fan D."/>
            <person name="Liu Y."/>
            <person name="Guan J."/>
            <person name="Zhang Y."/>
            <person name="Yu S."/>
            <person name="Liu X."/>
            <person name="Zhang Y."/>
            <person name="Hong G."/>
            <person name="Han B."/>
            <person name="Choisne N."/>
            <person name="Demange N."/>
            <person name="Orjeda G."/>
            <person name="Samain S."/>
            <person name="Cattolico L."/>
            <person name="Pelletier E."/>
            <person name="Couloux A."/>
            <person name="Segurens B."/>
            <person name="Wincker P."/>
            <person name="D'Hont A."/>
            <person name="Scarpelli C."/>
            <person name="Weissenbach J."/>
            <person name="Salanoubat M."/>
            <person name="Quetier F."/>
            <person name="Yu Y."/>
            <person name="Kim H.R."/>
            <person name="Rambo T."/>
            <person name="Currie J."/>
            <person name="Collura K."/>
            <person name="Luo M."/>
            <person name="Yang T."/>
            <person name="Ammiraju J.S.S."/>
            <person name="Engler F."/>
            <person name="Soderlund C."/>
            <person name="Wing R.A."/>
            <person name="Palmer L.E."/>
            <person name="de la Bastide M."/>
            <person name="Spiegel L."/>
            <person name="Nascimento L."/>
            <person name="Zutavern T."/>
            <person name="O'Shaughnessy A."/>
            <person name="Dike S."/>
            <person name="Dedhia N."/>
            <person name="Preston R."/>
            <person name="Balija V."/>
            <person name="McCombie W.R."/>
            <person name="Chow T."/>
            <person name="Chen H."/>
            <person name="Chung M."/>
            <person name="Chen C."/>
            <person name="Shaw J."/>
            <person name="Wu H."/>
            <person name="Hsiao K."/>
            <person name="Chao Y."/>
            <person name="Chu M."/>
            <person name="Cheng C."/>
            <person name="Hour A."/>
            <person name="Lee P."/>
            <person name="Lin S."/>
            <person name="Lin Y."/>
            <person name="Liou J."/>
            <person name="Liu S."/>
            <person name="Hsing Y."/>
            <person name="Raghuvanshi S."/>
            <person name="Mohanty A."/>
            <person name="Bharti A.K."/>
            <person name="Gaur A."/>
            <person name="Gupta V."/>
            <person name="Kumar D."/>
            <person name="Ravi V."/>
            <person name="Vij S."/>
            <person name="Kapur A."/>
            <person name="Khurana P."/>
            <person name="Khurana P."/>
            <person name="Khurana J.P."/>
            <person name="Tyagi A.K."/>
            <person name="Gaikwad K."/>
            <person name="Singh A."/>
            <person name="Dalal V."/>
            <person name="Srivastava S."/>
            <person name="Dixit A."/>
            <person name="Pal A.K."/>
            <person name="Ghazi I.A."/>
            <person name="Yadav M."/>
            <person name="Pandit A."/>
            <person name="Bhargava A."/>
            <person name="Sureshbabu K."/>
            <person name="Batra K."/>
            <person name="Sharma T.R."/>
            <person name="Mohapatra T."/>
            <person name="Singh N.K."/>
            <person name="Messing J."/>
            <person name="Nelson A.B."/>
            <person name="Fuks G."/>
            <person name="Kavchok S."/>
            <person name="Keizer G."/>
            <person name="Linton E."/>
            <person name="Llaca V."/>
            <person name="Song R."/>
            <person name="Tanyolac B."/>
            <person name="Young S."/>
            <person name="Ho-Il K."/>
            <person name="Hahn J.H."/>
            <person name="Sangsakoo G."/>
            <person name="Vanavichit A."/>
            <person name="de Mattos Luiz.A.T."/>
            <person name="Zimmer P.D."/>
            <person name="Malone G."/>
            <person name="Dellagostin O."/>
            <person name="de Oliveira A.C."/>
            <person name="Bevan M."/>
            <person name="Bancroft I."/>
            <person name="Minx P."/>
            <person name="Cordum H."/>
            <person name="Wilson R."/>
            <person name="Cheng Z."/>
            <person name="Jin W."/>
            <person name="Jiang J."/>
            <person name="Leong S.A."/>
            <person name="Iwama H."/>
            <person name="Gojobori T."/>
            <person name="Itoh T."/>
            <person name="Niimura Y."/>
            <person name="Fujii Y."/>
            <person name="Habara T."/>
            <person name="Sakai H."/>
            <person name="Sato Y."/>
            <person name="Wilson G."/>
            <person name="Kumar K."/>
            <person name="McCouch S."/>
            <person name="Juretic N."/>
            <person name="Hoen D."/>
            <person name="Wright S."/>
            <person name="Bruskiewich R."/>
            <person name="Bureau T."/>
            <person name="Miyao A."/>
            <person name="Hirochika H."/>
            <person name="Nishikawa T."/>
            <person name="Kadowaki K."/>
            <person name="Sugiura M."/>
            <person name="Burr B."/>
            <person name="Sasaki T."/>
        </authorList>
    </citation>
    <scope>NUCLEOTIDE SEQUENCE [LARGE SCALE GENOMIC DNA]</scope>
    <source>
        <strain evidence="2">cv. Nipponbare</strain>
    </source>
</reference>
<dbReference type="AlphaFoldDB" id="C7IZL7"/>
<protein>
    <submittedName>
        <fullName evidence="1">Os03g0859201 protein</fullName>
    </submittedName>
</protein>
<evidence type="ECO:0000313" key="2">
    <source>
        <dbReference type="Proteomes" id="UP000000763"/>
    </source>
</evidence>
<accession>C7IZL7</accession>
<sequence length="102" mass="11021">MSSVPAHTTKSAPSMILAVSSSPTTPTSRFLYSWKYSICWSRVITLTITGVSGSYPVAPDAKLTPVLRSSGLSSTPRYGGISCFTLSPWTAHSYMHTCYSIH</sequence>
<evidence type="ECO:0000313" key="1">
    <source>
        <dbReference type="EMBL" id="BAH92451.1"/>
    </source>
</evidence>
<organism evidence="1 2">
    <name type="scientific">Oryza sativa subsp. japonica</name>
    <name type="common">Rice</name>
    <dbReference type="NCBI Taxonomy" id="39947"/>
    <lineage>
        <taxon>Eukaryota</taxon>
        <taxon>Viridiplantae</taxon>
        <taxon>Streptophyta</taxon>
        <taxon>Embryophyta</taxon>
        <taxon>Tracheophyta</taxon>
        <taxon>Spermatophyta</taxon>
        <taxon>Magnoliopsida</taxon>
        <taxon>Liliopsida</taxon>
        <taxon>Poales</taxon>
        <taxon>Poaceae</taxon>
        <taxon>BOP clade</taxon>
        <taxon>Oryzoideae</taxon>
        <taxon>Oryzeae</taxon>
        <taxon>Oryzinae</taxon>
        <taxon>Oryza</taxon>
        <taxon>Oryza sativa</taxon>
    </lineage>
</organism>